<sequence>MRRRMTCRLLAIACTSLLLGACASLPHETGTPANAASAPSNQAIELHTVAERYVSASHVEAELDSLATWPAPDGGTWLIGSAKSTHSLMVFDADSGALLRTIGGKGKSPGQFNRPNGVAVHGDRLFVVERDNHRLQVLDLPGLQPVASFGDDVLRSPYGLWINETAPDELEIYVTDSFMYGERYQIVPPLSELDQRVRRFRVQTDAAGELQIDYLGSFGETREPGALQVVESIAGDPSHNRLLIADEYVPGKFAPEEPRSPHAADSGSTLREYTLDGHYTGRSLPADTFATEAEGVALWSCRDGAGYWIAVDQRNPLTVFHLFERNGLAPAGSFQGHTTGQTDGIALHAASTAAFPDGALFAVHHDEAVAAFDLADIARTLGLAEACTGDP</sequence>
<dbReference type="PANTHER" id="PTHR24104:SF25">
    <property type="entry name" value="PROTEIN LIN-41"/>
    <property type="match status" value="1"/>
</dbReference>
<dbReference type="Proteomes" id="UP000030017">
    <property type="component" value="Unassembled WGS sequence"/>
</dbReference>
<protein>
    <recommendedName>
        <fullName evidence="4">BPP domain-containing protein</fullName>
    </recommendedName>
</protein>
<dbReference type="Gene3D" id="2.120.10.30">
    <property type="entry name" value="TolB, C-terminal domain"/>
    <property type="match status" value="1"/>
</dbReference>
<reference evidence="5 6" key="1">
    <citation type="submission" date="2013-08" db="EMBL/GenBank/DDBJ databases">
        <title>Genome sequencing of Lysobacter.</title>
        <authorList>
            <person name="Zhang S."/>
            <person name="Wang G."/>
        </authorList>
    </citation>
    <scope>NUCLEOTIDE SEQUENCE [LARGE SCALE GENOMIC DNA]</scope>
    <source>
        <strain evidence="5 6">Ko07</strain>
    </source>
</reference>
<comment type="caution">
    <text evidence="5">The sequence shown here is derived from an EMBL/GenBank/DDBJ whole genome shotgun (WGS) entry which is preliminary data.</text>
</comment>
<dbReference type="SUPFAM" id="SSF50956">
    <property type="entry name" value="Thermostable phytase (3-phytase)"/>
    <property type="match status" value="1"/>
</dbReference>
<dbReference type="Pfam" id="PF01436">
    <property type="entry name" value="NHL"/>
    <property type="match status" value="1"/>
</dbReference>
<keyword evidence="1" id="KW-0677">Repeat</keyword>
<accession>A0A0A0EKE6</accession>
<dbReference type="InterPro" id="IPR003431">
    <property type="entry name" value="B-propeller_Phytase"/>
</dbReference>
<keyword evidence="3" id="KW-0732">Signal</keyword>
<keyword evidence="6" id="KW-1185">Reference proteome</keyword>
<dbReference type="AlphaFoldDB" id="A0A0A0EKE6"/>
<evidence type="ECO:0000259" key="4">
    <source>
        <dbReference type="PROSITE" id="PS51662"/>
    </source>
</evidence>
<evidence type="ECO:0000256" key="3">
    <source>
        <dbReference type="SAM" id="SignalP"/>
    </source>
</evidence>
<organism evidence="5 6">
    <name type="scientific">Lysobacter concretionis Ko07 = DSM 16239</name>
    <dbReference type="NCBI Taxonomy" id="1122185"/>
    <lineage>
        <taxon>Bacteria</taxon>
        <taxon>Pseudomonadati</taxon>
        <taxon>Pseudomonadota</taxon>
        <taxon>Gammaproteobacteria</taxon>
        <taxon>Lysobacterales</taxon>
        <taxon>Lysobacteraceae</taxon>
        <taxon>Novilysobacter</taxon>
    </lineage>
</organism>
<dbReference type="STRING" id="1122185.N792_09880"/>
<dbReference type="PANTHER" id="PTHR24104">
    <property type="entry name" value="E3 UBIQUITIN-PROTEIN LIGASE NHLRC1-RELATED"/>
    <property type="match status" value="1"/>
</dbReference>
<name>A0A0A0EKE6_9GAMM</name>
<dbReference type="PROSITE" id="PS51125">
    <property type="entry name" value="NHL"/>
    <property type="match status" value="1"/>
</dbReference>
<evidence type="ECO:0000313" key="6">
    <source>
        <dbReference type="Proteomes" id="UP000030017"/>
    </source>
</evidence>
<dbReference type="GO" id="GO:0016158">
    <property type="term" value="F:inositol hexakisphosphate 3-phosphatase activity"/>
    <property type="evidence" value="ECO:0007669"/>
    <property type="project" value="InterPro"/>
</dbReference>
<dbReference type="InterPro" id="IPR011042">
    <property type="entry name" value="6-blade_b-propeller_TolB-like"/>
</dbReference>
<evidence type="ECO:0000313" key="5">
    <source>
        <dbReference type="EMBL" id="KGM51446.1"/>
    </source>
</evidence>
<dbReference type="InterPro" id="IPR001258">
    <property type="entry name" value="NHL_repeat"/>
</dbReference>
<feature type="repeat" description="NHL" evidence="2">
    <location>
        <begin position="99"/>
        <end position="141"/>
    </location>
</feature>
<dbReference type="PROSITE" id="PS51662">
    <property type="entry name" value="BP_PHYTASE"/>
    <property type="match status" value="1"/>
</dbReference>
<feature type="domain" description="BPP" evidence="4">
    <location>
        <begin position="36"/>
        <end position="381"/>
    </location>
</feature>
<proteinExistence type="predicted"/>
<dbReference type="EMBL" id="AVPS01000006">
    <property type="protein sequence ID" value="KGM51446.1"/>
    <property type="molecule type" value="Genomic_DNA"/>
</dbReference>
<dbReference type="InterPro" id="IPR050952">
    <property type="entry name" value="TRIM-NHL_E3_ligases"/>
</dbReference>
<gene>
    <name evidence="5" type="ORF">N792_09880</name>
</gene>
<dbReference type="GO" id="GO:0008270">
    <property type="term" value="F:zinc ion binding"/>
    <property type="evidence" value="ECO:0007669"/>
    <property type="project" value="UniProtKB-KW"/>
</dbReference>
<dbReference type="PROSITE" id="PS51257">
    <property type="entry name" value="PROKAR_LIPOPROTEIN"/>
    <property type="match status" value="1"/>
</dbReference>
<evidence type="ECO:0000256" key="1">
    <source>
        <dbReference type="ARBA" id="ARBA00022737"/>
    </source>
</evidence>
<feature type="chain" id="PRO_5001961603" description="BPP domain-containing protein" evidence="3">
    <location>
        <begin position="24"/>
        <end position="391"/>
    </location>
</feature>
<evidence type="ECO:0000256" key="2">
    <source>
        <dbReference type="PROSITE-ProRule" id="PRU00504"/>
    </source>
</evidence>
<feature type="signal peptide" evidence="3">
    <location>
        <begin position="1"/>
        <end position="23"/>
    </location>
</feature>
<dbReference type="eggNOG" id="COG4247">
    <property type="taxonomic scope" value="Bacteria"/>
</dbReference>